<protein>
    <submittedName>
        <fullName evidence="2">Uncharacterized protein</fullName>
    </submittedName>
</protein>
<sequence>MKKYLVLLLINLVWVGNSIAQDLIVTTAGDSIFCKITREHDGFVYFNYIREGVPSNTLIAADAIASKQKGMYKARVKYAG</sequence>
<reference evidence="2 3" key="1">
    <citation type="submission" date="2020-06" db="EMBL/GenBank/DDBJ databases">
        <title>Dyadobacter sandarakinus sp. nov., isolated from the soil of the Arctic Yellow River Station.</title>
        <authorList>
            <person name="Zhang Y."/>
            <person name="Peng F."/>
        </authorList>
    </citation>
    <scope>NUCLEOTIDE SEQUENCE [LARGE SCALE GENOMIC DNA]</scope>
    <source>
        <strain evidence="2 3">Q3-56</strain>
    </source>
</reference>
<feature type="signal peptide" evidence="1">
    <location>
        <begin position="1"/>
        <end position="20"/>
    </location>
</feature>
<evidence type="ECO:0000313" key="2">
    <source>
        <dbReference type="EMBL" id="QRR00646.1"/>
    </source>
</evidence>
<keyword evidence="1" id="KW-0732">Signal</keyword>
<gene>
    <name evidence="2" type="ORF">HWI92_06855</name>
</gene>
<accession>A0ABX7I3K1</accession>
<evidence type="ECO:0000313" key="3">
    <source>
        <dbReference type="Proteomes" id="UP000612680"/>
    </source>
</evidence>
<feature type="chain" id="PRO_5046562768" evidence="1">
    <location>
        <begin position="21"/>
        <end position="80"/>
    </location>
</feature>
<organism evidence="2 3">
    <name type="scientific">Dyadobacter sandarakinus</name>
    <dbReference type="NCBI Taxonomy" id="2747268"/>
    <lineage>
        <taxon>Bacteria</taxon>
        <taxon>Pseudomonadati</taxon>
        <taxon>Bacteroidota</taxon>
        <taxon>Cytophagia</taxon>
        <taxon>Cytophagales</taxon>
        <taxon>Spirosomataceae</taxon>
        <taxon>Dyadobacter</taxon>
    </lineage>
</organism>
<dbReference type="RefSeq" id="WP_204661907.1">
    <property type="nucleotide sequence ID" value="NZ_CP056775.1"/>
</dbReference>
<proteinExistence type="predicted"/>
<name>A0ABX7I3K1_9BACT</name>
<evidence type="ECO:0000256" key="1">
    <source>
        <dbReference type="SAM" id="SignalP"/>
    </source>
</evidence>
<dbReference type="Proteomes" id="UP000612680">
    <property type="component" value="Chromosome"/>
</dbReference>
<dbReference type="EMBL" id="CP056775">
    <property type="protein sequence ID" value="QRR00646.1"/>
    <property type="molecule type" value="Genomic_DNA"/>
</dbReference>
<keyword evidence="3" id="KW-1185">Reference proteome</keyword>